<comment type="caution">
    <text evidence="1">The sequence shown here is derived from an EMBL/GenBank/DDBJ whole genome shotgun (WGS) entry which is preliminary data.</text>
</comment>
<evidence type="ECO:0000313" key="1">
    <source>
        <dbReference type="EMBL" id="PRH79343.1"/>
    </source>
</evidence>
<accession>A0A2S9PYB2</accession>
<gene>
    <name evidence="1" type="ORF">C6N75_09670</name>
</gene>
<organism evidence="1 2">
    <name type="scientific">Streptomyces solincola</name>
    <dbReference type="NCBI Taxonomy" id="2100817"/>
    <lineage>
        <taxon>Bacteria</taxon>
        <taxon>Bacillati</taxon>
        <taxon>Actinomycetota</taxon>
        <taxon>Actinomycetes</taxon>
        <taxon>Kitasatosporales</taxon>
        <taxon>Streptomycetaceae</taxon>
        <taxon>Streptomyces</taxon>
    </lineage>
</organism>
<proteinExistence type="predicted"/>
<dbReference type="AlphaFoldDB" id="A0A2S9PYB2"/>
<evidence type="ECO:0000313" key="2">
    <source>
        <dbReference type="Proteomes" id="UP000239322"/>
    </source>
</evidence>
<sequence>MSITMPEISGWTIRWHALQRALDMAVEGEEIRLCLTEPKLISDSPERYPKECKIYERGRIAIAVNEETREAITVLWNTGGYWRFDRDDDELWWRD</sequence>
<dbReference type="Proteomes" id="UP000239322">
    <property type="component" value="Unassembled WGS sequence"/>
</dbReference>
<keyword evidence="2" id="KW-1185">Reference proteome</keyword>
<protein>
    <submittedName>
        <fullName evidence="1">Uncharacterized protein</fullName>
    </submittedName>
</protein>
<reference evidence="1 2" key="1">
    <citation type="submission" date="2018-03" db="EMBL/GenBank/DDBJ databases">
        <title>Novel Streptomyces sp. from soil.</title>
        <authorList>
            <person name="Tan G.Y.A."/>
            <person name="Lee Z.Y."/>
        </authorList>
    </citation>
    <scope>NUCLEOTIDE SEQUENCE [LARGE SCALE GENOMIC DNA]</scope>
    <source>
        <strain evidence="1 2">ST5x</strain>
    </source>
</reference>
<name>A0A2S9PYB2_9ACTN</name>
<dbReference type="EMBL" id="PVLV01000121">
    <property type="protein sequence ID" value="PRH79343.1"/>
    <property type="molecule type" value="Genomic_DNA"/>
</dbReference>